<dbReference type="AlphaFoldDB" id="A0AAD6I1N1"/>
<dbReference type="GO" id="GO:0072330">
    <property type="term" value="P:monocarboxylic acid biosynthetic process"/>
    <property type="evidence" value="ECO:0007669"/>
    <property type="project" value="UniProtKB-ARBA"/>
</dbReference>
<protein>
    <recommendedName>
        <fullName evidence="10">Carboxylic ester hydrolase</fullName>
        <ecNumber evidence="10">3.1.1.-</ecNumber>
    </recommendedName>
</protein>
<evidence type="ECO:0000313" key="12">
    <source>
        <dbReference type="Proteomes" id="UP001219568"/>
    </source>
</evidence>
<keyword evidence="7" id="KW-0106">Calcium</keyword>
<comment type="similarity">
    <text evidence="1 10">Belongs to the tannase family.</text>
</comment>
<organism evidence="11 12">
    <name type="scientific">Penicillium canescens</name>
    <dbReference type="NCBI Taxonomy" id="5083"/>
    <lineage>
        <taxon>Eukaryota</taxon>
        <taxon>Fungi</taxon>
        <taxon>Dikarya</taxon>
        <taxon>Ascomycota</taxon>
        <taxon>Pezizomycotina</taxon>
        <taxon>Eurotiomycetes</taxon>
        <taxon>Eurotiomycetidae</taxon>
        <taxon>Eurotiales</taxon>
        <taxon>Aspergillaceae</taxon>
        <taxon>Penicillium</taxon>
    </lineage>
</organism>
<evidence type="ECO:0000256" key="9">
    <source>
        <dbReference type="ARBA" id="ARBA00034075"/>
    </source>
</evidence>
<evidence type="ECO:0000256" key="10">
    <source>
        <dbReference type="RuleBase" id="RU361238"/>
    </source>
</evidence>
<dbReference type="Proteomes" id="UP001219568">
    <property type="component" value="Unassembled WGS sequence"/>
</dbReference>
<dbReference type="Gene3D" id="3.40.50.1820">
    <property type="entry name" value="alpha/beta hydrolase"/>
    <property type="match status" value="1"/>
</dbReference>
<dbReference type="EC" id="3.1.1.-" evidence="10"/>
<keyword evidence="3" id="KW-0119">Carbohydrate metabolism</keyword>
<keyword evidence="6 10" id="KW-0378">Hydrolase</keyword>
<dbReference type="GO" id="GO:0046872">
    <property type="term" value="F:metal ion binding"/>
    <property type="evidence" value="ECO:0007669"/>
    <property type="project" value="UniProtKB-KW"/>
</dbReference>
<dbReference type="GO" id="GO:0030600">
    <property type="term" value="F:feruloyl esterase activity"/>
    <property type="evidence" value="ECO:0007669"/>
    <property type="project" value="UniProtKB-EC"/>
</dbReference>
<evidence type="ECO:0000256" key="5">
    <source>
        <dbReference type="ARBA" id="ARBA00022729"/>
    </source>
</evidence>
<dbReference type="SUPFAM" id="SSF53474">
    <property type="entry name" value="alpha/beta-Hydrolases"/>
    <property type="match status" value="1"/>
</dbReference>
<evidence type="ECO:0000256" key="6">
    <source>
        <dbReference type="ARBA" id="ARBA00022801"/>
    </source>
</evidence>
<keyword evidence="3" id="KW-0624">Polysaccharide degradation</keyword>
<comment type="caution">
    <text evidence="11">The sequence shown here is derived from an EMBL/GenBank/DDBJ whole genome shotgun (WGS) entry which is preliminary data.</text>
</comment>
<keyword evidence="12" id="KW-1185">Reference proteome</keyword>
<comment type="catalytic activity">
    <reaction evidence="9">
        <text>feruloyl-polysaccharide + H2O = ferulate + polysaccharide.</text>
        <dbReference type="EC" id="3.1.1.73"/>
    </reaction>
</comment>
<evidence type="ECO:0000256" key="2">
    <source>
        <dbReference type="ARBA" id="ARBA00022487"/>
    </source>
</evidence>
<dbReference type="Pfam" id="PF07519">
    <property type="entry name" value="Tannase"/>
    <property type="match status" value="1"/>
</dbReference>
<dbReference type="InterPro" id="IPR029058">
    <property type="entry name" value="AB_hydrolase_fold"/>
</dbReference>
<keyword evidence="4" id="KW-0479">Metal-binding</keyword>
<reference evidence="11" key="1">
    <citation type="journal article" date="2023" name="IMA Fungus">
        <title>Comparative genomic study of the Penicillium genus elucidates a diverse pangenome and 15 lateral gene transfer events.</title>
        <authorList>
            <person name="Petersen C."/>
            <person name="Sorensen T."/>
            <person name="Nielsen M.R."/>
            <person name="Sondergaard T.E."/>
            <person name="Sorensen J.L."/>
            <person name="Fitzpatrick D.A."/>
            <person name="Frisvad J.C."/>
            <person name="Nielsen K.L."/>
        </authorList>
    </citation>
    <scope>NUCLEOTIDE SEQUENCE</scope>
    <source>
        <strain evidence="11">IBT 15450</strain>
    </source>
</reference>
<evidence type="ECO:0000313" key="11">
    <source>
        <dbReference type="EMBL" id="KAJ6026550.1"/>
    </source>
</evidence>
<dbReference type="PANTHER" id="PTHR33938">
    <property type="entry name" value="FERULOYL ESTERASE B-RELATED"/>
    <property type="match status" value="1"/>
</dbReference>
<evidence type="ECO:0000256" key="4">
    <source>
        <dbReference type="ARBA" id="ARBA00022723"/>
    </source>
</evidence>
<evidence type="ECO:0000256" key="3">
    <source>
        <dbReference type="ARBA" id="ARBA00022651"/>
    </source>
</evidence>
<feature type="chain" id="PRO_5041778669" description="Carboxylic ester hydrolase" evidence="10">
    <location>
        <begin position="22"/>
        <end position="529"/>
    </location>
</feature>
<proteinExistence type="inferred from homology"/>
<dbReference type="GO" id="GO:0017000">
    <property type="term" value="P:antibiotic biosynthetic process"/>
    <property type="evidence" value="ECO:0007669"/>
    <property type="project" value="UniProtKB-ARBA"/>
</dbReference>
<evidence type="ECO:0000256" key="8">
    <source>
        <dbReference type="ARBA" id="ARBA00023157"/>
    </source>
</evidence>
<keyword evidence="8" id="KW-1015">Disulfide bond</keyword>
<gene>
    <name evidence="11" type="ORF">N7460_011367</name>
</gene>
<evidence type="ECO:0000256" key="1">
    <source>
        <dbReference type="ARBA" id="ARBA00006249"/>
    </source>
</evidence>
<evidence type="ECO:0000256" key="7">
    <source>
        <dbReference type="ARBA" id="ARBA00022837"/>
    </source>
</evidence>
<dbReference type="GO" id="GO:0045493">
    <property type="term" value="P:xylan catabolic process"/>
    <property type="evidence" value="ECO:0007669"/>
    <property type="project" value="UniProtKB-KW"/>
</dbReference>
<dbReference type="PANTHER" id="PTHR33938:SF15">
    <property type="entry name" value="FERULOYL ESTERASE B-RELATED"/>
    <property type="match status" value="1"/>
</dbReference>
<sequence>MRIQTSNNVAIAALFGASALAVDPCTHVPALAKQIAGISVTSASWTLKNELAVSGWSTDAALPNQYAFCRVKGHIEYSGNNSLAFELWLPEQDSYNERYLVAGKVKHPVRSKNQTDFTRTGNGGLAGTIDTSAMILNLNRGYAVAAGDSGHDVALNGNGTTQPGQYISFLNSPAQTKAWIHNSIAMLTPPTRELSALYYGSKPSFSYFSGCSTGGAQGFALAQLHPDLFDGIYAGSPGNWYSHLILSFLWNAKHTKGDAFLNQSVLNFTTNAILAKCDGLDGVVDGLIENPLNCPFNIRSLACPDSSKASRTNVTCLTQPQIKAIEAIYAGPTDSRNGDVIYPGYTLGSEKEWLLQETSLYLNYSTPILQNLVFNNVSFDVSQFDFGADVDKVDAIASPLIDGISTDLSAFRKRGWTDPYNGAIWPIMHLGQLQNTTANGNVSEFFNLFMIPGGGHCGPASSFPSAPSTYDTDDALRAWVENDTFPESILTSRPLDGSNRTRKICPWPQNARLKSPSAGSDNAESFVCA</sequence>
<feature type="signal peptide" evidence="10">
    <location>
        <begin position="1"/>
        <end position="21"/>
    </location>
</feature>
<reference evidence="11" key="2">
    <citation type="submission" date="2023-01" db="EMBL/GenBank/DDBJ databases">
        <authorList>
            <person name="Petersen C."/>
        </authorList>
    </citation>
    <scope>NUCLEOTIDE SEQUENCE</scope>
    <source>
        <strain evidence="11">IBT 15450</strain>
    </source>
</reference>
<keyword evidence="3" id="KW-0858">Xylan degradation</keyword>
<dbReference type="InterPro" id="IPR011118">
    <property type="entry name" value="Tannase/feruloyl_esterase"/>
</dbReference>
<keyword evidence="2" id="KW-0719">Serine esterase</keyword>
<dbReference type="EMBL" id="JAQJZL010000015">
    <property type="protein sequence ID" value="KAJ6026550.1"/>
    <property type="molecule type" value="Genomic_DNA"/>
</dbReference>
<accession>A0AAD6I1N1</accession>
<keyword evidence="5 10" id="KW-0732">Signal</keyword>
<name>A0AAD6I1N1_PENCN</name>